<proteinExistence type="predicted"/>
<evidence type="ECO:0000256" key="6">
    <source>
        <dbReference type="PROSITE-ProRule" id="PRU00771"/>
    </source>
</evidence>
<evidence type="ECO:0000313" key="10">
    <source>
        <dbReference type="Proteomes" id="UP001235303"/>
    </source>
</evidence>
<evidence type="ECO:0000256" key="3">
    <source>
        <dbReference type="ARBA" id="ARBA00022738"/>
    </source>
</evidence>
<evidence type="ECO:0000256" key="1">
    <source>
        <dbReference type="ARBA" id="ARBA00004445"/>
    </source>
</evidence>
<feature type="domain" description="CpcD-like" evidence="8">
    <location>
        <begin position="10"/>
        <end position="59"/>
    </location>
</feature>
<dbReference type="EMBL" id="JAQOSP010000017">
    <property type="protein sequence ID" value="MDJ1168380.1"/>
    <property type="molecule type" value="Genomic_DNA"/>
</dbReference>
<reference evidence="9 10" key="1">
    <citation type="submission" date="2023-01" db="EMBL/GenBank/DDBJ databases">
        <title>Novel diversity within Roseofilum (Cyanobacteria; Desertifilaceae) from marine benthic mats with descriptions of four novel species.</title>
        <authorList>
            <person name="Wang Y."/>
            <person name="Berthold D.E."/>
            <person name="Hu J."/>
            <person name="Lefler F.W."/>
            <person name="Laughinghouse H.D. IV."/>
        </authorList>
    </citation>
    <scope>NUCLEOTIDE SEQUENCE [LARGE SCALE GENOMIC DNA]</scope>
    <source>
        <strain evidence="9 10">BLCC-M154</strain>
    </source>
</reference>
<keyword evidence="10" id="KW-1185">Reference proteome</keyword>
<feature type="compositionally biased region" description="Pro residues" evidence="7">
    <location>
        <begin position="104"/>
        <end position="114"/>
    </location>
</feature>
<evidence type="ECO:0000313" key="9">
    <source>
        <dbReference type="EMBL" id="MDJ1168380.1"/>
    </source>
</evidence>
<keyword evidence="3 6" id="KW-0605">Phycobilisome</keyword>
<comment type="caution">
    <text evidence="9">The sequence shown here is derived from an EMBL/GenBank/DDBJ whole genome shotgun (WGS) entry which is preliminary data.</text>
</comment>
<feature type="compositionally biased region" description="Basic residues" evidence="7">
    <location>
        <begin position="149"/>
        <end position="167"/>
    </location>
</feature>
<evidence type="ECO:0000259" key="8">
    <source>
        <dbReference type="PROSITE" id="PS51441"/>
    </source>
</evidence>
<feature type="region of interest" description="Disordered" evidence="7">
    <location>
        <begin position="64"/>
        <end position="119"/>
    </location>
</feature>
<name>A0ABT7ANB5_9CYAN</name>
<accession>A0ABT7ANB5</accession>
<dbReference type="PROSITE" id="PS51441">
    <property type="entry name" value="CPCD_LIKE"/>
    <property type="match status" value="1"/>
</dbReference>
<evidence type="ECO:0000256" key="7">
    <source>
        <dbReference type="SAM" id="MobiDB-lite"/>
    </source>
</evidence>
<dbReference type="InterPro" id="IPR008213">
    <property type="entry name" value="CpcD-like_dom"/>
</dbReference>
<comment type="subcellular location">
    <subcellularLocation>
        <location evidence="1">Cellular thylakoid membrane</location>
        <topology evidence="1">Peripheral membrane protein</topology>
        <orientation evidence="1">Cytoplasmic side</orientation>
    </subcellularLocation>
</comment>
<keyword evidence="4" id="KW-0793">Thylakoid</keyword>
<keyword evidence="5" id="KW-0472">Membrane</keyword>
<feature type="compositionally biased region" description="Basic residues" evidence="7">
    <location>
        <begin position="173"/>
        <end position="192"/>
    </location>
</feature>
<dbReference type="Proteomes" id="UP001235303">
    <property type="component" value="Unassembled WGS sequence"/>
</dbReference>
<keyword evidence="2" id="KW-0042">Antenna complex</keyword>
<evidence type="ECO:0000256" key="2">
    <source>
        <dbReference type="ARBA" id="ARBA00022549"/>
    </source>
</evidence>
<dbReference type="Pfam" id="PF01383">
    <property type="entry name" value="CpcD"/>
    <property type="match status" value="1"/>
</dbReference>
<evidence type="ECO:0000256" key="5">
    <source>
        <dbReference type="ARBA" id="ARBA00023136"/>
    </source>
</evidence>
<dbReference type="RefSeq" id="WP_283752144.1">
    <property type="nucleotide sequence ID" value="NZ_JAQOSP010000017.1"/>
</dbReference>
<sequence>MGLDDKGLDQPMVRLQVEGGSYPHQRRSRTWLTVRQSELSQAIQRIHRFGGKILEVQPVTQALERSQTPMEDGRISELTSQASSADEREEMRGEPASPNAQLTPPLPPEAPMSPPTQTLTQSVPVEAVKPLSPVYSWFPQGKVDPSRIKPVRRQPIKRPKRDRRQGRKLSLGKQRRQFFRSQPLKRRRRRYR</sequence>
<dbReference type="SMART" id="SM01094">
    <property type="entry name" value="CpcD"/>
    <property type="match status" value="1"/>
</dbReference>
<protein>
    <submittedName>
        <fullName evidence="9">Phycobilisome linker polypeptide</fullName>
    </submittedName>
</protein>
<gene>
    <name evidence="9" type="ORF">PMG71_02950</name>
</gene>
<organism evidence="9 10">
    <name type="scientific">Roseofilum acuticapitatum BLCC-M154</name>
    <dbReference type="NCBI Taxonomy" id="3022444"/>
    <lineage>
        <taxon>Bacteria</taxon>
        <taxon>Bacillati</taxon>
        <taxon>Cyanobacteriota</taxon>
        <taxon>Cyanophyceae</taxon>
        <taxon>Desertifilales</taxon>
        <taxon>Desertifilaceae</taxon>
        <taxon>Roseofilum</taxon>
        <taxon>Roseofilum acuticapitatum</taxon>
    </lineage>
</organism>
<feature type="region of interest" description="Disordered" evidence="7">
    <location>
        <begin position="135"/>
        <end position="192"/>
    </location>
</feature>
<evidence type="ECO:0000256" key="4">
    <source>
        <dbReference type="ARBA" id="ARBA00023078"/>
    </source>
</evidence>